<dbReference type="Proteomes" id="UP001166093">
    <property type="component" value="Unassembled WGS sequence"/>
</dbReference>
<organism evidence="2 3">
    <name type="scientific">Polyodon spathula</name>
    <name type="common">North American paddlefish</name>
    <name type="synonym">Squalus spathula</name>
    <dbReference type="NCBI Taxonomy" id="7913"/>
    <lineage>
        <taxon>Eukaryota</taxon>
        <taxon>Metazoa</taxon>
        <taxon>Chordata</taxon>
        <taxon>Craniata</taxon>
        <taxon>Vertebrata</taxon>
        <taxon>Euteleostomi</taxon>
        <taxon>Actinopterygii</taxon>
        <taxon>Chondrostei</taxon>
        <taxon>Acipenseriformes</taxon>
        <taxon>Polyodontidae</taxon>
        <taxon>Polyodon</taxon>
    </lineage>
</organism>
<feature type="non-terminal residue" evidence="2">
    <location>
        <position position="82"/>
    </location>
</feature>
<keyword evidence="1" id="KW-0732">Signal</keyword>
<feature type="signal peptide" evidence="1">
    <location>
        <begin position="1"/>
        <end position="17"/>
    </location>
</feature>
<evidence type="ECO:0000313" key="2">
    <source>
        <dbReference type="EMBL" id="MBN3277783.1"/>
    </source>
</evidence>
<keyword evidence="3" id="KW-1185">Reference proteome</keyword>
<evidence type="ECO:0000313" key="3">
    <source>
        <dbReference type="Proteomes" id="UP001166093"/>
    </source>
</evidence>
<name>A0ABS2XUR8_POLSP</name>
<feature type="non-terminal residue" evidence="2">
    <location>
        <position position="1"/>
    </location>
</feature>
<feature type="chain" id="PRO_5047015061" evidence="1">
    <location>
        <begin position="18"/>
        <end position="82"/>
    </location>
</feature>
<protein>
    <submittedName>
        <fullName evidence="2">LTBP3 protein</fullName>
    </submittedName>
</protein>
<evidence type="ECO:0000256" key="1">
    <source>
        <dbReference type="SAM" id="SignalP"/>
    </source>
</evidence>
<reference evidence="2" key="1">
    <citation type="journal article" date="2021" name="Cell">
        <title>Tracing the genetic footprints of vertebrate landing in non-teleost ray-finned fishes.</title>
        <authorList>
            <person name="Bi X."/>
            <person name="Wang K."/>
            <person name="Yang L."/>
            <person name="Pan H."/>
            <person name="Jiang H."/>
            <person name="Wei Q."/>
            <person name="Fang M."/>
            <person name="Yu H."/>
            <person name="Zhu C."/>
            <person name="Cai Y."/>
            <person name="He Y."/>
            <person name="Gan X."/>
            <person name="Zeng H."/>
            <person name="Yu D."/>
            <person name="Zhu Y."/>
            <person name="Jiang H."/>
            <person name="Qiu Q."/>
            <person name="Yang H."/>
            <person name="Zhang Y.E."/>
            <person name="Wang W."/>
            <person name="Zhu M."/>
            <person name="He S."/>
            <person name="Zhang G."/>
        </authorList>
    </citation>
    <scope>NUCLEOTIDE SEQUENCE</scope>
    <source>
        <strain evidence="2">Pddl_001</strain>
    </source>
</reference>
<comment type="caution">
    <text evidence="2">The sequence shown here is derived from an EMBL/GenBank/DDBJ whole genome shotgun (WGS) entry which is preliminary data.</text>
</comment>
<sequence>MLSLIAHLLYLWLSVQGLVLAAERSAARERFKVVIAPLICKRTCLKGQCQDTCEQGTNTTLIGENGHSGDTLTGPGFRVGES</sequence>
<accession>A0ABS2XUR8</accession>
<dbReference type="EMBL" id="JAAWVQ010073729">
    <property type="protein sequence ID" value="MBN3277783.1"/>
    <property type="molecule type" value="Genomic_DNA"/>
</dbReference>
<proteinExistence type="predicted"/>
<gene>
    <name evidence="2" type="primary">Ltbp3_1</name>
    <name evidence="2" type="ORF">GTO93_0018300</name>
</gene>